<comment type="function">
    <text evidence="10">Cell wall formation. Catalyzes the transfer of a GlcNAc subunit on undecaprenyl-pyrophosphoryl-MurNAc-pentapeptide (lipid intermediate I) to form undecaprenyl-pyrophosphoryl-MurNAc-(pentapeptide)GlcNAc (lipid intermediate II).</text>
</comment>
<dbReference type="GO" id="GO:0009252">
    <property type="term" value="P:peptidoglycan biosynthetic process"/>
    <property type="evidence" value="ECO:0007669"/>
    <property type="project" value="UniProtKB-UniRule"/>
</dbReference>
<comment type="subcellular location">
    <subcellularLocation>
        <location evidence="10">Cell membrane</location>
        <topology evidence="10">Peripheral membrane protein</topology>
        <orientation evidence="10">Cytoplasmic side</orientation>
    </subcellularLocation>
</comment>
<dbReference type="Gene3D" id="3.40.50.2000">
    <property type="entry name" value="Glycogen Phosphorylase B"/>
    <property type="match status" value="2"/>
</dbReference>
<sequence length="374" mass="41771">MMKRPIIIVGAGTGGHVFPAISLAETLLEKGEHIFILTDSRASSYWPIAWDNIKLLPIQPLRKNFKGIFTFIVSLLVSSFLCLRLFWRLKPSVVVTFGGYPTLPALGAAFLLRISIILHEQNAVAGRVNHLFSRFAKYLAFSWPETKNLPSYPSLKLVMTGLPVRRSIAELHKRRYHPPQKDDVVKVLILGGSQGTQIFNALIPETISLLPENLQRRLEIFHQCRQETLSSVALAYEKTSVKVNLQSFFKDIPKLFSTVDFVISRSGASTLGEVATGGLPAIFVPYQQAKDDHQTVNALNFEKKGAAWTIPQSQFTSARLKYMLEAVLENPEILLGASESLNCLKSHDASQKLADLILNIVLTPNRARKRTKIL</sequence>
<protein>
    <recommendedName>
        <fullName evidence="10">UDP-N-acetylglucosamine--N-acetylmuramyl-(pentapeptide) pyrophosphoryl-undecaprenol N-acetylglucosamine transferase</fullName>
        <ecNumber evidence="10">2.4.1.227</ecNumber>
    </recommendedName>
    <alternativeName>
        <fullName evidence="10">Undecaprenyl-PP-MurNAc-pentapeptide-UDPGlcNAc GlcNAc transferase</fullName>
    </alternativeName>
</protein>
<keyword evidence="11" id="KW-1133">Transmembrane helix</keyword>
<evidence type="ECO:0000256" key="1">
    <source>
        <dbReference type="ARBA" id="ARBA00022475"/>
    </source>
</evidence>
<evidence type="ECO:0000256" key="8">
    <source>
        <dbReference type="ARBA" id="ARBA00023306"/>
    </source>
</evidence>
<keyword evidence="9 10" id="KW-0961">Cell wall biogenesis/degradation</keyword>
<dbReference type="Pfam" id="PF03033">
    <property type="entry name" value="Glyco_transf_28"/>
    <property type="match status" value="1"/>
</dbReference>
<dbReference type="HAMAP" id="MF_00033">
    <property type="entry name" value="MurG"/>
    <property type="match status" value="1"/>
</dbReference>
<dbReference type="Proteomes" id="UP000664414">
    <property type="component" value="Unassembled WGS sequence"/>
</dbReference>
<dbReference type="AlphaFoldDB" id="A0A8J7PYH7"/>
<evidence type="ECO:0000256" key="9">
    <source>
        <dbReference type="ARBA" id="ARBA00023316"/>
    </source>
</evidence>
<keyword evidence="3 10" id="KW-0328">Glycosyltransferase</keyword>
<evidence type="ECO:0000259" key="12">
    <source>
        <dbReference type="Pfam" id="PF03033"/>
    </source>
</evidence>
<comment type="similarity">
    <text evidence="10">Belongs to the glycosyltransferase 28 family. MurG subfamily.</text>
</comment>
<keyword evidence="2 10" id="KW-0132">Cell division</keyword>
<evidence type="ECO:0000313" key="15">
    <source>
        <dbReference type="Proteomes" id="UP000664414"/>
    </source>
</evidence>
<dbReference type="InterPro" id="IPR006009">
    <property type="entry name" value="GlcNAc_MurG"/>
</dbReference>
<dbReference type="GO" id="GO:0005975">
    <property type="term" value="P:carbohydrate metabolic process"/>
    <property type="evidence" value="ECO:0007669"/>
    <property type="project" value="InterPro"/>
</dbReference>
<feature type="binding site" evidence="10">
    <location>
        <position position="165"/>
    </location>
    <ligand>
        <name>UDP-N-acetyl-alpha-D-glucosamine</name>
        <dbReference type="ChEBI" id="CHEBI:57705"/>
    </ligand>
</feature>
<dbReference type="CDD" id="cd03785">
    <property type="entry name" value="GT28_MurG"/>
    <property type="match status" value="1"/>
</dbReference>
<feature type="binding site" evidence="10">
    <location>
        <position position="294"/>
    </location>
    <ligand>
        <name>UDP-N-acetyl-alpha-D-glucosamine</name>
        <dbReference type="ChEBI" id="CHEBI:57705"/>
    </ligand>
</feature>
<keyword evidence="4 10" id="KW-0808">Transferase</keyword>
<feature type="binding site" evidence="10">
    <location>
        <position position="122"/>
    </location>
    <ligand>
        <name>UDP-N-acetyl-alpha-D-glucosamine</name>
        <dbReference type="ChEBI" id="CHEBI:57705"/>
    </ligand>
</feature>
<evidence type="ECO:0000313" key="14">
    <source>
        <dbReference type="EMBL" id="MBN9413353.1"/>
    </source>
</evidence>
<dbReference type="EMBL" id="JAFKGL010000021">
    <property type="protein sequence ID" value="MBN9413353.1"/>
    <property type="molecule type" value="Genomic_DNA"/>
</dbReference>
<evidence type="ECO:0000256" key="10">
    <source>
        <dbReference type="HAMAP-Rule" id="MF_00033"/>
    </source>
</evidence>
<dbReference type="UniPathway" id="UPA00219"/>
<dbReference type="PANTHER" id="PTHR21015:SF22">
    <property type="entry name" value="GLYCOSYLTRANSFERASE"/>
    <property type="match status" value="1"/>
</dbReference>
<feature type="binding site" evidence="10">
    <location>
        <begin position="13"/>
        <end position="15"/>
    </location>
    <ligand>
        <name>UDP-N-acetyl-alpha-D-glucosamine</name>
        <dbReference type="ChEBI" id="CHEBI:57705"/>
    </ligand>
</feature>
<dbReference type="PANTHER" id="PTHR21015">
    <property type="entry name" value="UDP-N-ACETYLGLUCOSAMINE--N-ACETYLMURAMYL-(PENTAPEPTIDE) PYROPHOSPHORYL-UNDECAPRENOL N-ACETYLGLUCOSAMINE TRANSFERASE 1"/>
    <property type="match status" value="1"/>
</dbReference>
<keyword evidence="11" id="KW-0812">Transmembrane</keyword>
<name>A0A8J7PYH7_9PROT</name>
<keyword evidence="7 10" id="KW-0472">Membrane</keyword>
<accession>A0A8J7PYH7</accession>
<feature type="binding site" evidence="10">
    <location>
        <position position="193"/>
    </location>
    <ligand>
        <name>UDP-N-acetyl-alpha-D-glucosamine</name>
        <dbReference type="ChEBI" id="CHEBI:57705"/>
    </ligand>
</feature>
<dbReference type="SUPFAM" id="SSF53756">
    <property type="entry name" value="UDP-Glycosyltransferase/glycogen phosphorylase"/>
    <property type="match status" value="1"/>
</dbReference>
<reference evidence="14" key="1">
    <citation type="submission" date="2021-02" db="EMBL/GenBank/DDBJ databases">
        <title>Thiocyanate and organic carbon inputs drive convergent selection for specific autotrophic Afipia and Thiobacillus strains within complex microbiomes.</title>
        <authorList>
            <person name="Huddy R.J."/>
            <person name="Sachdeva R."/>
            <person name="Kadzinga F."/>
            <person name="Kantor R.S."/>
            <person name="Harrison S.T.L."/>
            <person name="Banfield J.F."/>
        </authorList>
    </citation>
    <scope>NUCLEOTIDE SEQUENCE</scope>
    <source>
        <strain evidence="14">SCN18_10_11_15_R4_P_38_20</strain>
    </source>
</reference>
<comment type="catalytic activity">
    <reaction evidence="10">
        <text>di-trans,octa-cis-undecaprenyl diphospho-N-acetyl-alpha-D-muramoyl-L-alanyl-D-glutamyl-meso-2,6-diaminopimeloyl-D-alanyl-D-alanine + UDP-N-acetyl-alpha-D-glucosamine = di-trans,octa-cis-undecaprenyl diphospho-[N-acetyl-alpha-D-glucosaminyl-(1-&gt;4)]-N-acetyl-alpha-D-muramoyl-L-alanyl-D-glutamyl-meso-2,6-diaminopimeloyl-D-alanyl-D-alanine + UDP + H(+)</text>
        <dbReference type="Rhea" id="RHEA:31227"/>
        <dbReference type="ChEBI" id="CHEBI:15378"/>
        <dbReference type="ChEBI" id="CHEBI:57705"/>
        <dbReference type="ChEBI" id="CHEBI:58223"/>
        <dbReference type="ChEBI" id="CHEBI:61387"/>
        <dbReference type="ChEBI" id="CHEBI:61388"/>
        <dbReference type="EC" id="2.4.1.227"/>
    </reaction>
</comment>
<comment type="caution">
    <text evidence="10">Lacks conserved residue(s) required for the propagation of feature annotation.</text>
</comment>
<feature type="transmembrane region" description="Helical" evidence="11">
    <location>
        <begin position="68"/>
        <end position="87"/>
    </location>
</feature>
<dbReference type="InterPro" id="IPR004276">
    <property type="entry name" value="GlycoTrans_28_N"/>
</dbReference>
<gene>
    <name evidence="10" type="primary">murG</name>
    <name evidence="14" type="ORF">J0H12_05475</name>
</gene>
<evidence type="ECO:0000256" key="4">
    <source>
        <dbReference type="ARBA" id="ARBA00022679"/>
    </source>
</evidence>
<comment type="caution">
    <text evidence="14">The sequence shown here is derived from an EMBL/GenBank/DDBJ whole genome shotgun (WGS) entry which is preliminary data.</text>
</comment>
<dbReference type="GO" id="GO:0005886">
    <property type="term" value="C:plasma membrane"/>
    <property type="evidence" value="ECO:0007669"/>
    <property type="project" value="UniProtKB-SubCell"/>
</dbReference>
<keyword evidence="8 10" id="KW-0131">Cell cycle</keyword>
<dbReference type="GO" id="GO:0051301">
    <property type="term" value="P:cell division"/>
    <property type="evidence" value="ECO:0007669"/>
    <property type="project" value="UniProtKB-KW"/>
</dbReference>
<evidence type="ECO:0000259" key="13">
    <source>
        <dbReference type="Pfam" id="PF04101"/>
    </source>
</evidence>
<feature type="domain" description="Glycosyltransferase family 28 N-terminal" evidence="12">
    <location>
        <begin position="6"/>
        <end position="137"/>
    </location>
</feature>
<evidence type="ECO:0000256" key="7">
    <source>
        <dbReference type="ARBA" id="ARBA00023136"/>
    </source>
</evidence>
<keyword evidence="5 10" id="KW-0133">Cell shape</keyword>
<dbReference type="InterPro" id="IPR007235">
    <property type="entry name" value="Glyco_trans_28_C"/>
</dbReference>
<dbReference type="Pfam" id="PF04101">
    <property type="entry name" value="Glyco_tran_28_C"/>
    <property type="match status" value="1"/>
</dbReference>
<dbReference type="GO" id="GO:0050511">
    <property type="term" value="F:undecaprenyldiphospho-muramoylpentapeptide beta-N-acetylglucosaminyltransferase activity"/>
    <property type="evidence" value="ECO:0007669"/>
    <property type="project" value="UniProtKB-UniRule"/>
</dbReference>
<dbReference type="GO" id="GO:0071555">
    <property type="term" value="P:cell wall organization"/>
    <property type="evidence" value="ECO:0007669"/>
    <property type="project" value="UniProtKB-KW"/>
</dbReference>
<feature type="domain" description="Glycosyl transferase family 28 C-terminal" evidence="13">
    <location>
        <begin position="187"/>
        <end position="340"/>
    </location>
</feature>
<evidence type="ECO:0000256" key="5">
    <source>
        <dbReference type="ARBA" id="ARBA00022960"/>
    </source>
</evidence>
<keyword evidence="1 10" id="KW-1003">Cell membrane</keyword>
<evidence type="ECO:0000256" key="6">
    <source>
        <dbReference type="ARBA" id="ARBA00022984"/>
    </source>
</evidence>
<keyword evidence="6 10" id="KW-0573">Peptidoglycan synthesis</keyword>
<proteinExistence type="inferred from homology"/>
<dbReference type="GO" id="GO:0008360">
    <property type="term" value="P:regulation of cell shape"/>
    <property type="evidence" value="ECO:0007669"/>
    <property type="project" value="UniProtKB-KW"/>
</dbReference>
<evidence type="ECO:0000256" key="2">
    <source>
        <dbReference type="ARBA" id="ARBA00022618"/>
    </source>
</evidence>
<evidence type="ECO:0000256" key="3">
    <source>
        <dbReference type="ARBA" id="ARBA00022676"/>
    </source>
</evidence>
<dbReference type="EC" id="2.4.1.227" evidence="10"/>
<evidence type="ECO:0000256" key="11">
    <source>
        <dbReference type="SAM" id="Phobius"/>
    </source>
</evidence>
<comment type="pathway">
    <text evidence="10">Cell wall biogenesis; peptidoglycan biosynthesis.</text>
</comment>
<feature type="transmembrane region" description="Helical" evidence="11">
    <location>
        <begin position="93"/>
        <end position="112"/>
    </location>
</feature>
<organism evidence="14 15">
    <name type="scientific">Candidatus Paracaedimonas acanthamoebae</name>
    <dbReference type="NCBI Taxonomy" id="244581"/>
    <lineage>
        <taxon>Bacteria</taxon>
        <taxon>Pseudomonadati</taxon>
        <taxon>Pseudomonadota</taxon>
        <taxon>Alphaproteobacteria</taxon>
        <taxon>Holosporales</taxon>
        <taxon>Caedimonadaceae</taxon>
        <taxon>Candidatus Paracaedimonas</taxon>
    </lineage>
</organism>